<dbReference type="InterPro" id="IPR045163">
    <property type="entry name" value="Focadhesin/RST1"/>
</dbReference>
<organism evidence="2 3">
    <name type="scientific">Zootermopsis nevadensis</name>
    <name type="common">Dampwood termite</name>
    <dbReference type="NCBI Taxonomy" id="136037"/>
    <lineage>
        <taxon>Eukaryota</taxon>
        <taxon>Metazoa</taxon>
        <taxon>Ecdysozoa</taxon>
        <taxon>Arthropoda</taxon>
        <taxon>Hexapoda</taxon>
        <taxon>Insecta</taxon>
        <taxon>Pterygota</taxon>
        <taxon>Neoptera</taxon>
        <taxon>Polyneoptera</taxon>
        <taxon>Dictyoptera</taxon>
        <taxon>Blattodea</taxon>
        <taxon>Blattoidea</taxon>
        <taxon>Termitoidae</taxon>
        <taxon>Termopsidae</taxon>
        <taxon>Zootermopsis</taxon>
    </lineage>
</organism>
<dbReference type="InterPro" id="IPR022542">
    <property type="entry name" value="FOCAD/RST1_DUF3730"/>
</dbReference>
<evidence type="ECO:0000313" key="3">
    <source>
        <dbReference type="Proteomes" id="UP000027135"/>
    </source>
</evidence>
<dbReference type="InParanoid" id="A0A067QTM1"/>
<dbReference type="AlphaFoldDB" id="A0A067QTM1"/>
<dbReference type="PANTHER" id="PTHR16212">
    <property type="entry name" value="FOCADHESIN FAMILY MEMBER"/>
    <property type="match status" value="1"/>
</dbReference>
<evidence type="ECO:0000259" key="1">
    <source>
        <dbReference type="Pfam" id="PF12530"/>
    </source>
</evidence>
<dbReference type="eggNOG" id="ENOG502QQKG">
    <property type="taxonomic scope" value="Eukaryota"/>
</dbReference>
<feature type="domain" description="DUF3730" evidence="1">
    <location>
        <begin position="469"/>
        <end position="686"/>
    </location>
</feature>
<dbReference type="EMBL" id="KK852949">
    <property type="protein sequence ID" value="KDR13366.1"/>
    <property type="molecule type" value="Genomic_DNA"/>
</dbReference>
<proteinExistence type="predicted"/>
<dbReference type="GO" id="GO:0060147">
    <property type="term" value="P:regulation of post-transcriptional gene silencing"/>
    <property type="evidence" value="ECO:0007669"/>
    <property type="project" value="InterPro"/>
</dbReference>
<evidence type="ECO:0000313" key="2">
    <source>
        <dbReference type="EMBL" id="KDR13366.1"/>
    </source>
</evidence>
<dbReference type="STRING" id="136037.A0A067QTM1"/>
<keyword evidence="3" id="KW-1185">Reference proteome</keyword>
<dbReference type="SUPFAM" id="SSF48371">
    <property type="entry name" value="ARM repeat"/>
    <property type="match status" value="1"/>
</dbReference>
<dbReference type="Proteomes" id="UP000027135">
    <property type="component" value="Unassembled WGS sequence"/>
</dbReference>
<dbReference type="PANTHER" id="PTHR16212:SF4">
    <property type="entry name" value="FOCADHESIN"/>
    <property type="match status" value="1"/>
</dbReference>
<gene>
    <name evidence="2" type="ORF">L798_12590</name>
</gene>
<dbReference type="FunCoup" id="A0A067QTM1">
    <property type="interactions" value="2"/>
</dbReference>
<name>A0A067QTM1_ZOONE</name>
<dbReference type="OMA" id="FEPNCFE"/>
<reference evidence="2 3" key="1">
    <citation type="journal article" date="2014" name="Nat. Commun.">
        <title>Molecular traces of alternative social organization in a termite genome.</title>
        <authorList>
            <person name="Terrapon N."/>
            <person name="Li C."/>
            <person name="Robertson H.M."/>
            <person name="Ji L."/>
            <person name="Meng X."/>
            <person name="Booth W."/>
            <person name="Chen Z."/>
            <person name="Childers C.P."/>
            <person name="Glastad K.M."/>
            <person name="Gokhale K."/>
            <person name="Gowin J."/>
            <person name="Gronenberg W."/>
            <person name="Hermansen R.A."/>
            <person name="Hu H."/>
            <person name="Hunt B.G."/>
            <person name="Huylmans A.K."/>
            <person name="Khalil S.M."/>
            <person name="Mitchell R.D."/>
            <person name="Munoz-Torres M.C."/>
            <person name="Mustard J.A."/>
            <person name="Pan H."/>
            <person name="Reese J.T."/>
            <person name="Scharf M.E."/>
            <person name="Sun F."/>
            <person name="Vogel H."/>
            <person name="Xiao J."/>
            <person name="Yang W."/>
            <person name="Yang Z."/>
            <person name="Yang Z."/>
            <person name="Zhou J."/>
            <person name="Zhu J."/>
            <person name="Brent C.S."/>
            <person name="Elsik C.G."/>
            <person name="Goodisman M.A."/>
            <person name="Liberles D.A."/>
            <person name="Roe R.M."/>
            <person name="Vargo E.L."/>
            <person name="Vilcinskas A."/>
            <person name="Wang J."/>
            <person name="Bornberg-Bauer E."/>
            <person name="Korb J."/>
            <person name="Zhang G."/>
            <person name="Liebig J."/>
        </authorList>
    </citation>
    <scope>NUCLEOTIDE SEQUENCE [LARGE SCALE GENOMIC DNA]</scope>
    <source>
        <tissue evidence="2">Whole organism</tissue>
    </source>
</reference>
<dbReference type="InterPro" id="IPR016024">
    <property type="entry name" value="ARM-type_fold"/>
</dbReference>
<dbReference type="Pfam" id="PF12530">
    <property type="entry name" value="DUF3730"/>
    <property type="match status" value="1"/>
</dbReference>
<accession>A0A067QTM1</accession>
<protein>
    <recommendedName>
        <fullName evidence="1">DUF3730 domain-containing protein</fullName>
    </recommendedName>
</protein>
<dbReference type="OrthoDB" id="6354723at2759"/>
<sequence length="1200" mass="136065">MDEIEYKLQKKNAILVVNAVSKLVDTIKMKGAPHSGKIEELPELILLKEKCEDADPIISITACQGVVTLVEVGELGVIPTLSSFIATLPTVRNYTGVISSIGALLILDLKARLSENKSYRCPFSLRSPQHPLITVLKQNKDSWFDVFSVMQFICSHNEDIVVQNSLELLHPVFLYVLCNPSLPPNLSMACKQQIWMLLLKTTFSYETKDILFEVLSWLPVESEAETLRTSHMFLMLVELALQNEDTPLCSILAPFITALTHRLICHGHDPRSCLSALTRLLVISPETSSCILMLLSKTVGLCPVIYLRDLIVFCVTIVETKMSNAIANRMFVCGLLQWLMYPSYLTEEALQTTTSFLARVNSSSSWSSSTGQLCANKHFNLLRNTDGLVGSVIEMCRLAETWQSNPTVIQDWMQRMIDVPQDINEHLQLFVSALFIHNFDNNEVRQGSFNLLLKMVEKNNDFSAVVVILILYKLAEEKEPLLQLEFLRGLTKMAVQKENVNLILHTLESLKGKRSMKTLLIDLYVRLWKVECRCYPYLQKLLLEDPIYGKDWKLDMARALAIKEICETRPEQYGPELVKLLSQILNQCGSETHESACALALEGIIALCNSEIINVATTWRALAPKLSREKRPVVIKSLCNFFGCVLSMQCSGKEYDTLVSEVVTKLWSYVVTSKDVEVISAALNVLSKTDMEKMSLKTLPACYRQGLKLPTSYAKTPVDAARKPEDVLPYIPGECWVQLLKNTKPDTLNAAGDMLVGWLSVELTLYRIGMYRTAAARGEPANYSYLQHRSICRGITDYLQRSSQGTLDPSKIPVVRQCLRILSHNYPRTLPPLSWTFLQEFLQEPELCHYSLTIATKQALISESARRIIEKYLNGFDPSTKNEEIIRHLFDQLDDLCKGVPPNSLRPFIEKSLNLAIEVSQVHEGDEQKTMLKELLSQIKTTLKKDDIHDANRTVLSILVEELLQKFDANNKFFDAYVDCVTELTSKYLERMSSPSSWWEVTPDKLRQSLGIRSALARKADSEVPLVWLNECIDATLNLVAEHTSVLQCMASVLSCVREHETNCRWLMELLGRIQNVINKKTDSDNQQAIVFLFDVFLLTVVILSGHDCFAPTLDSIASSRERRLLLFPQALLTLLARTQWKAVASQVMEWLYHMQNLSAVSPLYAAAFRHGLMALRHDRYFKTLSVWMRFISCNPIKFQ</sequence>